<proteinExistence type="predicted"/>
<evidence type="ECO:0000313" key="2">
    <source>
        <dbReference type="EMBL" id="KAF7355283.1"/>
    </source>
</evidence>
<dbReference type="AlphaFoldDB" id="A0A8H6Y8P7"/>
<feature type="region of interest" description="Disordered" evidence="1">
    <location>
        <begin position="1"/>
        <end position="192"/>
    </location>
</feature>
<keyword evidence="3" id="KW-1185">Reference proteome</keyword>
<name>A0A8H6Y8P7_9AGAR</name>
<accession>A0A8H6Y8P7</accession>
<feature type="compositionally biased region" description="Low complexity" evidence="1">
    <location>
        <begin position="71"/>
        <end position="80"/>
    </location>
</feature>
<dbReference type="Proteomes" id="UP000623467">
    <property type="component" value="Unassembled WGS sequence"/>
</dbReference>
<comment type="caution">
    <text evidence="2">The sequence shown here is derived from an EMBL/GenBank/DDBJ whole genome shotgun (WGS) entry which is preliminary data.</text>
</comment>
<organism evidence="2 3">
    <name type="scientific">Mycena sanguinolenta</name>
    <dbReference type="NCBI Taxonomy" id="230812"/>
    <lineage>
        <taxon>Eukaryota</taxon>
        <taxon>Fungi</taxon>
        <taxon>Dikarya</taxon>
        <taxon>Basidiomycota</taxon>
        <taxon>Agaricomycotina</taxon>
        <taxon>Agaricomycetes</taxon>
        <taxon>Agaricomycetidae</taxon>
        <taxon>Agaricales</taxon>
        <taxon>Marasmiineae</taxon>
        <taxon>Mycenaceae</taxon>
        <taxon>Mycena</taxon>
    </lineage>
</organism>
<evidence type="ECO:0000313" key="3">
    <source>
        <dbReference type="Proteomes" id="UP000623467"/>
    </source>
</evidence>
<reference evidence="2" key="1">
    <citation type="submission" date="2020-05" db="EMBL/GenBank/DDBJ databases">
        <title>Mycena genomes resolve the evolution of fungal bioluminescence.</title>
        <authorList>
            <person name="Tsai I.J."/>
        </authorList>
    </citation>
    <scope>NUCLEOTIDE SEQUENCE</scope>
    <source>
        <strain evidence="2">160909Yilan</strain>
    </source>
</reference>
<dbReference type="OrthoDB" id="2564267at2759"/>
<gene>
    <name evidence="2" type="ORF">MSAN_01444600</name>
</gene>
<feature type="compositionally biased region" description="Polar residues" evidence="1">
    <location>
        <begin position="1"/>
        <end position="10"/>
    </location>
</feature>
<dbReference type="EMBL" id="JACAZH010000011">
    <property type="protein sequence ID" value="KAF7355283.1"/>
    <property type="molecule type" value="Genomic_DNA"/>
</dbReference>
<evidence type="ECO:0000256" key="1">
    <source>
        <dbReference type="SAM" id="MobiDB-lite"/>
    </source>
</evidence>
<protein>
    <submittedName>
        <fullName evidence="2">Uncharacterized protein</fullName>
    </submittedName>
</protein>
<sequence length="275" mass="30362">MPEAMSTSESVPPIPPRLDTGPPVLPVITPAPRRPPPVNDDSDSEESVRAGPSKRAENAPDGWASDDEGGPTRTTGTGPRFPKKPQKPVRGSQDDDSEEDMPLAATIDRVAQRATQLQAPDSDEEEPLSVLLQKNKISLPSINFDRRSEANGPSSPNDEDEDDQPLGLRASRVAPSSFGHSVHEGEDDDMPLAYHPEQQRRSQFNMMMQAQAQVQHQQMMMQAQMHNSMFFQQPMMGSGFFPPPMMMQGPPSLASLHDEAKYGAVDKWRREVEEV</sequence>